<dbReference type="AlphaFoldDB" id="A0A9E5T519"/>
<name>A0A9E5T519_9GAMM</name>
<evidence type="ECO:0000313" key="2">
    <source>
        <dbReference type="EMBL" id="NHO68507.1"/>
    </source>
</evidence>
<keyword evidence="3" id="KW-1185">Reference proteome</keyword>
<reference evidence="2" key="1">
    <citation type="submission" date="2020-03" db="EMBL/GenBank/DDBJ databases">
        <authorList>
            <person name="Guo F."/>
        </authorList>
    </citation>
    <scope>NUCLEOTIDE SEQUENCE</scope>
    <source>
        <strain evidence="2">JCM 30134</strain>
    </source>
</reference>
<feature type="region of interest" description="Disordered" evidence="1">
    <location>
        <begin position="70"/>
        <end position="98"/>
    </location>
</feature>
<protein>
    <submittedName>
        <fullName evidence="2">Uncharacterized protein</fullName>
    </submittedName>
</protein>
<proteinExistence type="predicted"/>
<comment type="caution">
    <text evidence="2">The sequence shown here is derived from an EMBL/GenBank/DDBJ whole genome shotgun (WGS) entry which is preliminary data.</text>
</comment>
<sequence length="98" mass="10946">MSPPPPERIEQAKQDWRNQAFAMIPGDDEFIPPPGGIRLAHPANAGACINRLAPTDVDIHPLVQQWHSQTQNDLDTLQSDAKSDAPIRLPRRRRGPKL</sequence>
<organism evidence="2 3">
    <name type="scientific">Pseudomaricurvus hydrocarbonicus</name>
    <dbReference type="NCBI Taxonomy" id="1470433"/>
    <lineage>
        <taxon>Bacteria</taxon>
        <taxon>Pseudomonadati</taxon>
        <taxon>Pseudomonadota</taxon>
        <taxon>Gammaproteobacteria</taxon>
        <taxon>Cellvibrionales</taxon>
        <taxon>Cellvibrionaceae</taxon>
        <taxon>Pseudomaricurvus</taxon>
    </lineage>
</organism>
<feature type="compositionally biased region" description="Polar residues" evidence="1">
    <location>
        <begin position="70"/>
        <end position="80"/>
    </location>
</feature>
<evidence type="ECO:0000256" key="1">
    <source>
        <dbReference type="SAM" id="MobiDB-lite"/>
    </source>
</evidence>
<feature type="compositionally biased region" description="Basic residues" evidence="1">
    <location>
        <begin position="89"/>
        <end position="98"/>
    </location>
</feature>
<evidence type="ECO:0000313" key="3">
    <source>
        <dbReference type="Proteomes" id="UP000787472"/>
    </source>
</evidence>
<dbReference type="EMBL" id="JAAONZ010000035">
    <property type="protein sequence ID" value="NHO68507.1"/>
    <property type="molecule type" value="Genomic_DNA"/>
</dbReference>
<dbReference type="RefSeq" id="WP_167192472.1">
    <property type="nucleotide sequence ID" value="NZ_JAAONZ010000035.1"/>
</dbReference>
<dbReference type="Proteomes" id="UP000787472">
    <property type="component" value="Unassembled WGS sequence"/>
</dbReference>
<gene>
    <name evidence="2" type="ORF">G8770_23390</name>
</gene>
<accession>A0A9E5T519</accession>